<dbReference type="GO" id="GO:0004527">
    <property type="term" value="F:exonuclease activity"/>
    <property type="evidence" value="ECO:0007669"/>
    <property type="project" value="UniProtKB-KW"/>
</dbReference>
<dbReference type="EMBL" id="MLGG01000039">
    <property type="protein sequence ID" value="KAK1452538.1"/>
    <property type="molecule type" value="Genomic_DNA"/>
</dbReference>
<gene>
    <name evidence="12" type="ORF">CMEL01_16749</name>
</gene>
<dbReference type="Gene3D" id="3.30.870.10">
    <property type="entry name" value="Endonuclease Chain A"/>
    <property type="match status" value="2"/>
</dbReference>
<evidence type="ECO:0000256" key="11">
    <source>
        <dbReference type="PIRSR" id="PIRSR610347-3"/>
    </source>
</evidence>
<dbReference type="SUPFAM" id="SSF56024">
    <property type="entry name" value="Phospholipase D/nuclease"/>
    <property type="match status" value="2"/>
</dbReference>
<comment type="similarity">
    <text evidence="2">Belongs to the tyrosyl-DNA phosphodiesterase family.</text>
</comment>
<comment type="subcellular location">
    <subcellularLocation>
        <location evidence="1">Nucleus</location>
    </subcellularLocation>
</comment>
<feature type="binding site" evidence="10">
    <location>
        <position position="319"/>
    </location>
    <ligand>
        <name>substrate</name>
    </ligand>
</feature>
<evidence type="ECO:0000256" key="9">
    <source>
        <dbReference type="PIRSR" id="PIRSR610347-1"/>
    </source>
</evidence>
<keyword evidence="8" id="KW-0539">Nucleus</keyword>
<evidence type="ECO:0000313" key="12">
    <source>
        <dbReference type="EMBL" id="KAK1452538.1"/>
    </source>
</evidence>
<evidence type="ECO:0000256" key="2">
    <source>
        <dbReference type="ARBA" id="ARBA00010205"/>
    </source>
</evidence>
<feature type="active site" description="Nucleophile" evidence="9">
    <location>
        <position position="59"/>
    </location>
</feature>
<reference evidence="12 13" key="1">
    <citation type="submission" date="2016-10" db="EMBL/GenBank/DDBJ databases">
        <title>The genome sequence of Colletotrichum fioriniae PJ7.</title>
        <authorList>
            <person name="Baroncelli R."/>
        </authorList>
    </citation>
    <scope>NUCLEOTIDE SEQUENCE [LARGE SCALE GENOMIC DNA]</scope>
    <source>
        <strain evidence="12">Col 31</strain>
    </source>
</reference>
<dbReference type="GO" id="GO:0006281">
    <property type="term" value="P:DNA repair"/>
    <property type="evidence" value="ECO:0007669"/>
    <property type="project" value="UniProtKB-KW"/>
</dbReference>
<feature type="binding site" evidence="10">
    <location>
        <position position="61"/>
    </location>
    <ligand>
        <name>substrate</name>
    </ligand>
</feature>
<keyword evidence="6" id="KW-0269">Exonuclease</keyword>
<feature type="active site" description="Proton donor/acceptor" evidence="9">
    <location>
        <position position="317"/>
    </location>
</feature>
<comment type="caution">
    <text evidence="12">The sequence shown here is derived from an EMBL/GenBank/DDBJ whole genome shotgun (WGS) entry which is preliminary data.</text>
</comment>
<proteinExistence type="inferred from homology"/>
<evidence type="ECO:0000313" key="13">
    <source>
        <dbReference type="Proteomes" id="UP001239795"/>
    </source>
</evidence>
<dbReference type="Pfam" id="PF06087">
    <property type="entry name" value="Tyr-DNA_phospho"/>
    <property type="match status" value="1"/>
</dbReference>
<evidence type="ECO:0000256" key="3">
    <source>
        <dbReference type="ARBA" id="ARBA00022722"/>
    </source>
</evidence>
<keyword evidence="3" id="KW-0540">Nuclease</keyword>
<evidence type="ECO:0000256" key="1">
    <source>
        <dbReference type="ARBA" id="ARBA00004123"/>
    </source>
</evidence>
<dbReference type="InterPro" id="IPR010347">
    <property type="entry name" value="Tdp1"/>
</dbReference>
<dbReference type="Proteomes" id="UP001239795">
    <property type="component" value="Unassembled WGS sequence"/>
</dbReference>
<keyword evidence="13" id="KW-1185">Reference proteome</keyword>
<sequence length="439" mass="47807">MAHFDEDARYLVDVHIVHGFCQIDDGNLAKLERKAAAYGNIMLHAASVEPTWDVSGVHHAKMMILFRYDDMAQIVIHTANMTSQDWNDTRNMIWCSPWLPRLVQPPPGCQAYAEPAAAVGLAFQADLMEYLRAYNECAGTLGTLPGRLGAYDFSAVRAALVASVPGRYRVNGPRRGRWGLLGLAQQLCRVEVAPGDSDVVVQVPSIATLGSKDTWLKGCLHAALAATATAREHVPGAPEPSLKILFPTADDIRRSVGGYGAGAGILTTLSTPQHTKQLAYLRPLLHRWGAGILDSQASAHGDAARPWTGLGRRPICHAKTYVRRAQGGNIEWALMTSADLSRQAWGHPPSGARGKMYLPSWELGVLIWPSMFGRNAQMAATTNADLPSQSGPGSPDVLVGVRLPYTTPLCPYEADDIPWIASRDYDKPDCLGQWWRGRS</sequence>
<dbReference type="GO" id="GO:0005634">
    <property type="term" value="C:nucleus"/>
    <property type="evidence" value="ECO:0007669"/>
    <property type="project" value="UniProtKB-SubCell"/>
</dbReference>
<accession>A0AAI9U6C5</accession>
<dbReference type="AlphaFoldDB" id="A0AAI9U6C5"/>
<evidence type="ECO:0000256" key="5">
    <source>
        <dbReference type="ARBA" id="ARBA00022801"/>
    </source>
</evidence>
<dbReference type="GO" id="GO:0003697">
    <property type="term" value="F:single-stranded DNA binding"/>
    <property type="evidence" value="ECO:0007669"/>
    <property type="project" value="TreeGrafter"/>
</dbReference>
<evidence type="ECO:0000256" key="6">
    <source>
        <dbReference type="ARBA" id="ARBA00022839"/>
    </source>
</evidence>
<evidence type="ECO:0000256" key="7">
    <source>
        <dbReference type="ARBA" id="ARBA00023204"/>
    </source>
</evidence>
<dbReference type="GO" id="GO:0003690">
    <property type="term" value="F:double-stranded DNA binding"/>
    <property type="evidence" value="ECO:0007669"/>
    <property type="project" value="TreeGrafter"/>
</dbReference>
<feature type="site" description="Interaction with DNA" evidence="11">
    <location>
        <position position="341"/>
    </location>
</feature>
<keyword evidence="5" id="KW-0378">Hydrolase</keyword>
<dbReference type="PANTHER" id="PTHR12415">
    <property type="entry name" value="TYROSYL-DNA PHOSPHODIESTERASE 1"/>
    <property type="match status" value="1"/>
</dbReference>
<evidence type="ECO:0000256" key="8">
    <source>
        <dbReference type="ARBA" id="ARBA00023242"/>
    </source>
</evidence>
<organism evidence="12 13">
    <name type="scientific">Colletotrichum melonis</name>
    <dbReference type="NCBI Taxonomy" id="1209925"/>
    <lineage>
        <taxon>Eukaryota</taxon>
        <taxon>Fungi</taxon>
        <taxon>Dikarya</taxon>
        <taxon>Ascomycota</taxon>
        <taxon>Pezizomycotina</taxon>
        <taxon>Sordariomycetes</taxon>
        <taxon>Hypocreomycetidae</taxon>
        <taxon>Glomerellales</taxon>
        <taxon>Glomerellaceae</taxon>
        <taxon>Colletotrichum</taxon>
        <taxon>Colletotrichum acutatum species complex</taxon>
    </lineage>
</organism>
<name>A0AAI9U6C5_9PEZI</name>
<keyword evidence="7" id="KW-0234">DNA repair</keyword>
<evidence type="ECO:0000256" key="4">
    <source>
        <dbReference type="ARBA" id="ARBA00022763"/>
    </source>
</evidence>
<dbReference type="GO" id="GO:0017005">
    <property type="term" value="F:3'-tyrosyl-DNA phosphodiesterase activity"/>
    <property type="evidence" value="ECO:0007669"/>
    <property type="project" value="TreeGrafter"/>
</dbReference>
<evidence type="ECO:0000256" key="10">
    <source>
        <dbReference type="PIRSR" id="PIRSR610347-2"/>
    </source>
</evidence>
<keyword evidence="4" id="KW-0227">DNA damage</keyword>
<protein>
    <submittedName>
        <fullName evidence="12">Tyrosyl-DNA phosphodiesterase</fullName>
    </submittedName>
</protein>
<dbReference type="PANTHER" id="PTHR12415:SF0">
    <property type="entry name" value="TYROSYL-DNA PHOSPHODIESTERASE 1"/>
    <property type="match status" value="1"/>
</dbReference>